<dbReference type="GO" id="GO:0005524">
    <property type="term" value="F:ATP binding"/>
    <property type="evidence" value="ECO:0007669"/>
    <property type="project" value="UniProtKB-KW"/>
</dbReference>
<keyword evidence="8" id="KW-0472">Membrane</keyword>
<keyword evidence="6" id="KW-0408">Iron</keyword>
<keyword evidence="3" id="KW-0410">Iron transport</keyword>
<dbReference type="EMBL" id="JANSKA010000004">
    <property type="protein sequence ID" value="MCR9036718.1"/>
    <property type="molecule type" value="Genomic_DNA"/>
</dbReference>
<dbReference type="PANTHER" id="PTHR42781">
    <property type="entry name" value="SPERMIDINE/PUTRESCINE IMPORT ATP-BINDING PROTEIN POTA"/>
    <property type="match status" value="1"/>
</dbReference>
<reference evidence="10 11" key="1">
    <citation type="submission" date="2022-08" db="EMBL/GenBank/DDBJ databases">
        <title>Tractidigestivibacter montrealensis type strain KD21.</title>
        <authorList>
            <person name="Diop K."/>
            <person name="Richard C."/>
            <person name="Routy B."/>
        </authorList>
    </citation>
    <scope>NUCLEOTIDE SEQUENCE [LARGE SCALE GENOMIC DNA]</scope>
    <source>
        <strain evidence="10 11">KD21</strain>
    </source>
</reference>
<dbReference type="InterPro" id="IPR015853">
    <property type="entry name" value="ABC_transpr_FbpC"/>
</dbReference>
<accession>A0ABT1Z926</accession>
<evidence type="ECO:0000256" key="8">
    <source>
        <dbReference type="ARBA" id="ARBA00023136"/>
    </source>
</evidence>
<evidence type="ECO:0000256" key="1">
    <source>
        <dbReference type="ARBA" id="ARBA00022448"/>
    </source>
</evidence>
<dbReference type="Gene3D" id="3.40.50.300">
    <property type="entry name" value="P-loop containing nucleotide triphosphate hydrolases"/>
    <property type="match status" value="1"/>
</dbReference>
<keyword evidence="2" id="KW-1003">Cell membrane</keyword>
<evidence type="ECO:0000256" key="5">
    <source>
        <dbReference type="ARBA" id="ARBA00022840"/>
    </source>
</evidence>
<dbReference type="PROSITE" id="PS50893">
    <property type="entry name" value="ABC_TRANSPORTER_2"/>
    <property type="match status" value="1"/>
</dbReference>
<feature type="domain" description="ABC transporter" evidence="9">
    <location>
        <begin position="14"/>
        <end position="244"/>
    </location>
</feature>
<evidence type="ECO:0000256" key="6">
    <source>
        <dbReference type="ARBA" id="ARBA00023004"/>
    </source>
</evidence>
<sequence length="263" mass="28663">MTIKSQETTAPHKLTVKGIKKSFDGREVLHGITFDVHGGEFLSILGPSGCGKSTLLRILIGLEHPDAGSVLLDGENITDAAPSKRHMGIVFQDYALFENMTALGNVEYALRFDPTRRVRRSQIALDALASLGMADFANKPVAGLSGGQMQRVSIARTLALSPEVILLDEPTSGLDADARLALRSQLKNIQRDHGTTMIFITHDQEEAFALADRVMVMGEGSIHQLDEPLHIVENPADSYVRDFVVANLKAKYDSLARFASPLE</sequence>
<dbReference type="InterPro" id="IPR003593">
    <property type="entry name" value="AAA+_ATPase"/>
</dbReference>
<keyword evidence="7" id="KW-0406">Ion transport</keyword>
<dbReference type="CDD" id="cd03259">
    <property type="entry name" value="ABC_Carb_Solutes_like"/>
    <property type="match status" value="1"/>
</dbReference>
<name>A0ABT1Z926_9ACTN</name>
<evidence type="ECO:0000256" key="7">
    <source>
        <dbReference type="ARBA" id="ARBA00023065"/>
    </source>
</evidence>
<keyword evidence="4" id="KW-0547">Nucleotide-binding</keyword>
<dbReference type="Proteomes" id="UP001204320">
    <property type="component" value="Unassembled WGS sequence"/>
</dbReference>
<evidence type="ECO:0000256" key="2">
    <source>
        <dbReference type="ARBA" id="ARBA00022475"/>
    </source>
</evidence>
<keyword evidence="11" id="KW-1185">Reference proteome</keyword>
<dbReference type="RefSeq" id="WP_258499200.1">
    <property type="nucleotide sequence ID" value="NZ_JANSKA010000004.1"/>
</dbReference>
<dbReference type="InterPro" id="IPR027417">
    <property type="entry name" value="P-loop_NTPase"/>
</dbReference>
<protein>
    <submittedName>
        <fullName evidence="10">ABC transporter ATP-binding protein</fullName>
    </submittedName>
</protein>
<dbReference type="PANTHER" id="PTHR42781:SF4">
    <property type="entry name" value="SPERMIDINE_PUTRESCINE IMPORT ATP-BINDING PROTEIN POTA"/>
    <property type="match status" value="1"/>
</dbReference>
<dbReference type="SUPFAM" id="SSF52540">
    <property type="entry name" value="P-loop containing nucleoside triphosphate hydrolases"/>
    <property type="match status" value="1"/>
</dbReference>
<dbReference type="InterPro" id="IPR003439">
    <property type="entry name" value="ABC_transporter-like_ATP-bd"/>
</dbReference>
<dbReference type="InterPro" id="IPR017871">
    <property type="entry name" value="ABC_transporter-like_CS"/>
</dbReference>
<dbReference type="SMART" id="SM00382">
    <property type="entry name" value="AAA"/>
    <property type="match status" value="1"/>
</dbReference>
<evidence type="ECO:0000256" key="3">
    <source>
        <dbReference type="ARBA" id="ARBA00022496"/>
    </source>
</evidence>
<evidence type="ECO:0000313" key="11">
    <source>
        <dbReference type="Proteomes" id="UP001204320"/>
    </source>
</evidence>
<evidence type="ECO:0000313" key="10">
    <source>
        <dbReference type="EMBL" id="MCR9036718.1"/>
    </source>
</evidence>
<evidence type="ECO:0000256" key="4">
    <source>
        <dbReference type="ARBA" id="ARBA00022741"/>
    </source>
</evidence>
<dbReference type="Pfam" id="PF00005">
    <property type="entry name" value="ABC_tran"/>
    <property type="match status" value="1"/>
</dbReference>
<dbReference type="PROSITE" id="PS00211">
    <property type="entry name" value="ABC_TRANSPORTER_1"/>
    <property type="match status" value="1"/>
</dbReference>
<gene>
    <name evidence="10" type="ORF">NVS32_07120</name>
</gene>
<organism evidence="10 11">
    <name type="scientific">Tractidigestivibacter montrealensis</name>
    <dbReference type="NCBI Taxonomy" id="2972466"/>
    <lineage>
        <taxon>Bacteria</taxon>
        <taxon>Bacillati</taxon>
        <taxon>Actinomycetota</taxon>
        <taxon>Coriobacteriia</taxon>
        <taxon>Coriobacteriales</taxon>
        <taxon>Atopobiaceae</taxon>
        <taxon>Tractidigestivibacter</taxon>
    </lineage>
</organism>
<keyword evidence="5 10" id="KW-0067">ATP-binding</keyword>
<evidence type="ECO:0000259" key="9">
    <source>
        <dbReference type="PROSITE" id="PS50893"/>
    </source>
</evidence>
<proteinExistence type="predicted"/>
<dbReference type="InterPro" id="IPR050093">
    <property type="entry name" value="ABC_SmlMolc_Importer"/>
</dbReference>
<comment type="caution">
    <text evidence="10">The sequence shown here is derived from an EMBL/GenBank/DDBJ whole genome shotgun (WGS) entry which is preliminary data.</text>
</comment>
<keyword evidence="1" id="KW-0813">Transport</keyword>